<feature type="transmembrane region" description="Helical" evidence="7">
    <location>
        <begin position="107"/>
        <end position="126"/>
    </location>
</feature>
<sequence length="353" mass="39630">MIADITKILVPFAASFIIGIVLTPFITHYLYKYRLWKKQPGKKTLDGKDAMVFNSLHKEREVTVPRMGGTVIWLSVFITASAIWLISKIFPGMMIEKLEFLSRKQTWLPLFAFMFGAVIGLVDDFLETRGTNGLSLKRRLVLVTLVATFCAWWFWVRLGVSSISVPFLGTLDLDWMFMLFFVGLTLFIYAGGIIDGLDGLAGGVFAVIFSAYTVLAFFQNQIDLAAFTAAIVGGIMAFLWFNIPPARFYMSETGTMALTLALVMVAFLSDRRGMGAGMRVLPIIAFPLVVTVFSNIIQMISKKFRRGKKIFLITPLHHHFEALGWPAYKVTMRFWVLSVVFAVVGLIVAFIHS</sequence>
<feature type="transmembrane region" description="Helical" evidence="7">
    <location>
        <begin position="248"/>
        <end position="268"/>
    </location>
</feature>
<evidence type="ECO:0000256" key="3">
    <source>
        <dbReference type="ARBA" id="ARBA00022679"/>
    </source>
</evidence>
<gene>
    <name evidence="8" type="ORF">A3I25_02590</name>
</gene>
<reference evidence="8 9" key="1">
    <citation type="journal article" date="2016" name="Nat. Commun.">
        <title>Thousands of microbial genomes shed light on interconnected biogeochemical processes in an aquifer system.</title>
        <authorList>
            <person name="Anantharaman K."/>
            <person name="Brown C.T."/>
            <person name="Hug L.A."/>
            <person name="Sharon I."/>
            <person name="Castelle C.J."/>
            <person name="Probst A.J."/>
            <person name="Thomas B.C."/>
            <person name="Singh A."/>
            <person name="Wilkins M.J."/>
            <person name="Karaoz U."/>
            <person name="Brodie E.L."/>
            <person name="Williams K.H."/>
            <person name="Hubbard S.S."/>
            <person name="Banfield J.F."/>
        </authorList>
    </citation>
    <scope>NUCLEOTIDE SEQUENCE [LARGE SCALE GENOMIC DNA]</scope>
</reference>
<feature type="transmembrane region" description="Helical" evidence="7">
    <location>
        <begin position="12"/>
        <end position="31"/>
    </location>
</feature>
<evidence type="ECO:0000313" key="9">
    <source>
        <dbReference type="Proteomes" id="UP000177195"/>
    </source>
</evidence>
<organism evidence="8 9">
    <name type="scientific">Candidatus Nomurabacteria bacterium RIFCSPLOWO2_02_FULL_42_17</name>
    <dbReference type="NCBI Taxonomy" id="1801789"/>
    <lineage>
        <taxon>Bacteria</taxon>
        <taxon>Candidatus Nomuraibacteriota</taxon>
    </lineage>
</organism>
<name>A0A1F6XUI3_9BACT</name>
<feature type="transmembrane region" description="Helical" evidence="7">
    <location>
        <begin position="280"/>
        <end position="300"/>
    </location>
</feature>
<protein>
    <recommendedName>
        <fullName evidence="10">Phospho-N-acetylmuramoyl-pentapeptide-transferase</fullName>
    </recommendedName>
</protein>
<dbReference type="Pfam" id="PF00953">
    <property type="entry name" value="Glycos_transf_4"/>
    <property type="match status" value="1"/>
</dbReference>
<evidence type="ECO:0008006" key="10">
    <source>
        <dbReference type="Google" id="ProtNLM"/>
    </source>
</evidence>
<feature type="transmembrane region" description="Helical" evidence="7">
    <location>
        <begin position="334"/>
        <end position="352"/>
    </location>
</feature>
<keyword evidence="4 7" id="KW-0812">Transmembrane</keyword>
<dbReference type="GO" id="GO:0005886">
    <property type="term" value="C:plasma membrane"/>
    <property type="evidence" value="ECO:0007669"/>
    <property type="project" value="UniProtKB-SubCell"/>
</dbReference>
<keyword evidence="2" id="KW-1003">Cell membrane</keyword>
<evidence type="ECO:0000256" key="4">
    <source>
        <dbReference type="ARBA" id="ARBA00022692"/>
    </source>
</evidence>
<dbReference type="GO" id="GO:0071555">
    <property type="term" value="P:cell wall organization"/>
    <property type="evidence" value="ECO:0007669"/>
    <property type="project" value="TreeGrafter"/>
</dbReference>
<accession>A0A1F6XUI3</accession>
<feature type="transmembrane region" description="Helical" evidence="7">
    <location>
        <begin position="200"/>
        <end position="218"/>
    </location>
</feature>
<dbReference type="EMBL" id="MFVN01000001">
    <property type="protein sequence ID" value="OGI97799.1"/>
    <property type="molecule type" value="Genomic_DNA"/>
</dbReference>
<dbReference type="GO" id="GO:0016780">
    <property type="term" value="F:phosphotransferase activity, for other substituted phosphate groups"/>
    <property type="evidence" value="ECO:0007669"/>
    <property type="project" value="InterPro"/>
</dbReference>
<comment type="caution">
    <text evidence="8">The sequence shown here is derived from an EMBL/GenBank/DDBJ whole genome shotgun (WGS) entry which is preliminary data.</text>
</comment>
<evidence type="ECO:0000313" key="8">
    <source>
        <dbReference type="EMBL" id="OGI97799.1"/>
    </source>
</evidence>
<keyword evidence="6 7" id="KW-0472">Membrane</keyword>
<dbReference type="InterPro" id="IPR000715">
    <property type="entry name" value="Glycosyl_transferase_4"/>
</dbReference>
<feature type="transmembrane region" description="Helical" evidence="7">
    <location>
        <begin position="138"/>
        <end position="155"/>
    </location>
</feature>
<feature type="transmembrane region" description="Helical" evidence="7">
    <location>
        <begin position="224"/>
        <end position="241"/>
    </location>
</feature>
<dbReference type="PANTHER" id="PTHR22926">
    <property type="entry name" value="PHOSPHO-N-ACETYLMURAMOYL-PENTAPEPTIDE-TRANSFERASE"/>
    <property type="match status" value="1"/>
</dbReference>
<comment type="subcellular location">
    <subcellularLocation>
        <location evidence="1">Cell membrane</location>
        <topology evidence="1">Multi-pass membrane protein</topology>
    </subcellularLocation>
</comment>
<evidence type="ECO:0000256" key="5">
    <source>
        <dbReference type="ARBA" id="ARBA00022989"/>
    </source>
</evidence>
<dbReference type="PANTHER" id="PTHR22926:SF3">
    <property type="entry name" value="UNDECAPRENYL-PHOSPHATE ALPHA-N-ACETYLGLUCOSAMINYL 1-PHOSPHATE TRANSFERASE"/>
    <property type="match status" value="1"/>
</dbReference>
<proteinExistence type="predicted"/>
<feature type="transmembrane region" description="Helical" evidence="7">
    <location>
        <begin position="175"/>
        <end position="193"/>
    </location>
</feature>
<dbReference type="GO" id="GO:0044038">
    <property type="term" value="P:cell wall macromolecule biosynthetic process"/>
    <property type="evidence" value="ECO:0007669"/>
    <property type="project" value="TreeGrafter"/>
</dbReference>
<dbReference type="Proteomes" id="UP000177195">
    <property type="component" value="Unassembled WGS sequence"/>
</dbReference>
<evidence type="ECO:0000256" key="6">
    <source>
        <dbReference type="ARBA" id="ARBA00023136"/>
    </source>
</evidence>
<keyword evidence="5 7" id="KW-1133">Transmembrane helix</keyword>
<feature type="transmembrane region" description="Helical" evidence="7">
    <location>
        <begin position="67"/>
        <end position="87"/>
    </location>
</feature>
<evidence type="ECO:0000256" key="7">
    <source>
        <dbReference type="SAM" id="Phobius"/>
    </source>
</evidence>
<evidence type="ECO:0000256" key="2">
    <source>
        <dbReference type="ARBA" id="ARBA00022475"/>
    </source>
</evidence>
<dbReference type="AlphaFoldDB" id="A0A1F6XUI3"/>
<keyword evidence="3" id="KW-0808">Transferase</keyword>
<evidence type="ECO:0000256" key="1">
    <source>
        <dbReference type="ARBA" id="ARBA00004651"/>
    </source>
</evidence>